<evidence type="ECO:0000256" key="3">
    <source>
        <dbReference type="SAM" id="MobiDB-lite"/>
    </source>
</evidence>
<feature type="domain" description="Tyrosinase copper-binding" evidence="5">
    <location>
        <begin position="116"/>
        <end position="326"/>
    </location>
</feature>
<keyword evidence="7" id="KW-1185">Reference proteome</keyword>
<dbReference type="PANTHER" id="PTHR11474">
    <property type="entry name" value="TYROSINASE FAMILY MEMBER"/>
    <property type="match status" value="1"/>
</dbReference>
<dbReference type="InterPro" id="IPR008922">
    <property type="entry name" value="Di-copper_centre_dom_sf"/>
</dbReference>
<dbReference type="Pfam" id="PF00264">
    <property type="entry name" value="Tyrosinase"/>
    <property type="match status" value="1"/>
</dbReference>
<keyword evidence="4" id="KW-0732">Signal</keyword>
<dbReference type="PANTHER" id="PTHR11474:SF125">
    <property type="entry name" value="N-ACETYL-6-HYDROXYTRYPTOPHAN OXIDASE IVOB-RELATED"/>
    <property type="match status" value="1"/>
</dbReference>
<feature type="signal peptide" evidence="4">
    <location>
        <begin position="1"/>
        <end position="15"/>
    </location>
</feature>
<comment type="caution">
    <text evidence="6">The sequence shown here is derived from an EMBL/GenBank/DDBJ whole genome shotgun (WGS) entry which is preliminary data.</text>
</comment>
<accession>A0ABR4D8M6</accession>
<dbReference type="RefSeq" id="XP_070865398.1">
    <property type="nucleotide sequence ID" value="XM_071012689.1"/>
</dbReference>
<proteinExistence type="predicted"/>
<dbReference type="GeneID" id="98127333"/>
<evidence type="ECO:0000256" key="4">
    <source>
        <dbReference type="SAM" id="SignalP"/>
    </source>
</evidence>
<reference evidence="6 7" key="1">
    <citation type="journal article" date="2024" name="Commun. Biol.">
        <title>Comparative genomic analysis of thermophilic fungi reveals convergent evolutionary adaptations and gene losses.</title>
        <authorList>
            <person name="Steindorff A.S."/>
            <person name="Aguilar-Pontes M.V."/>
            <person name="Robinson A.J."/>
            <person name="Andreopoulos B."/>
            <person name="LaButti K."/>
            <person name="Kuo A."/>
            <person name="Mondo S."/>
            <person name="Riley R."/>
            <person name="Otillar R."/>
            <person name="Haridas S."/>
            <person name="Lipzen A."/>
            <person name="Grimwood J."/>
            <person name="Schmutz J."/>
            <person name="Clum A."/>
            <person name="Reid I.D."/>
            <person name="Moisan M.C."/>
            <person name="Butler G."/>
            <person name="Nguyen T.T.M."/>
            <person name="Dewar K."/>
            <person name="Conant G."/>
            <person name="Drula E."/>
            <person name="Henrissat B."/>
            <person name="Hansel C."/>
            <person name="Singer S."/>
            <person name="Hutchinson M.I."/>
            <person name="de Vries R.P."/>
            <person name="Natvig D.O."/>
            <person name="Powell A.J."/>
            <person name="Tsang A."/>
            <person name="Grigoriev I.V."/>
        </authorList>
    </citation>
    <scope>NUCLEOTIDE SEQUENCE [LARGE SCALE GENOMIC DNA]</scope>
    <source>
        <strain evidence="6 7">ATCC 22073</strain>
    </source>
</reference>
<dbReference type="InterPro" id="IPR050316">
    <property type="entry name" value="Tyrosinase/Hemocyanin"/>
</dbReference>
<dbReference type="InterPro" id="IPR002227">
    <property type="entry name" value="Tyrosinase_Cu-bd"/>
</dbReference>
<name>A0ABR4D8M6_9PEZI</name>
<keyword evidence="2" id="KW-0560">Oxidoreductase</keyword>
<protein>
    <recommendedName>
        <fullName evidence="5">Tyrosinase copper-binding domain-containing protein</fullName>
    </recommendedName>
</protein>
<organism evidence="6 7">
    <name type="scientific">Remersonia thermophila</name>
    <dbReference type="NCBI Taxonomy" id="72144"/>
    <lineage>
        <taxon>Eukaryota</taxon>
        <taxon>Fungi</taxon>
        <taxon>Dikarya</taxon>
        <taxon>Ascomycota</taxon>
        <taxon>Pezizomycotina</taxon>
        <taxon>Sordariomycetes</taxon>
        <taxon>Sordariomycetidae</taxon>
        <taxon>Sordariales</taxon>
        <taxon>Sordariales incertae sedis</taxon>
        <taxon>Remersonia</taxon>
    </lineage>
</organism>
<keyword evidence="1" id="KW-0479">Metal-binding</keyword>
<evidence type="ECO:0000256" key="2">
    <source>
        <dbReference type="ARBA" id="ARBA00023002"/>
    </source>
</evidence>
<feature type="region of interest" description="Disordered" evidence="3">
    <location>
        <begin position="222"/>
        <end position="245"/>
    </location>
</feature>
<evidence type="ECO:0000313" key="6">
    <source>
        <dbReference type="EMBL" id="KAL2266671.1"/>
    </source>
</evidence>
<dbReference type="Gene3D" id="1.10.1280.10">
    <property type="entry name" value="Di-copper center containing domain from catechol oxidase"/>
    <property type="match status" value="1"/>
</dbReference>
<dbReference type="Proteomes" id="UP001600064">
    <property type="component" value="Unassembled WGS sequence"/>
</dbReference>
<sequence>MGALSTYLLSLLTAAFPFMQRDGPNLPIPSFTQEEIDSGAALRRLNGIAAANALNRYGNNCTAANVKVRREWRALSKDERRQYIKAVKCIMDKPNTIVSQLEVPGAKMLYDAIACLFLVFHRYYLHAFERELGSCGWEQGVPYWEWGLDTNGPHLSPVFDGSDTSLGSDGAFIPNRTAARLDLLGFQEPTIIPPGTGGGCLMKGPFSDMVVRLGPVEVLPSQPFPSAPKEGREENPRCLQRDLNGDPVRRWNTHRNVTELILKYNTIREFQGTMEGDPRVTREAFNTHQAAHGAIGGLAMNPLFSPYDPAFWLTHGMVERLYWIWQLLDFDNRQDVWGTRTFLNIPPSPNITVEDTIDIQPLIGPVKIKDLMNPVGGTPLCYVYS</sequence>
<gene>
    <name evidence="6" type="ORF">VTJ83DRAFT_6023</name>
</gene>
<dbReference type="PRINTS" id="PR00092">
    <property type="entry name" value="TYROSINASE"/>
</dbReference>
<evidence type="ECO:0000313" key="7">
    <source>
        <dbReference type="Proteomes" id="UP001600064"/>
    </source>
</evidence>
<evidence type="ECO:0000256" key="1">
    <source>
        <dbReference type="ARBA" id="ARBA00022723"/>
    </source>
</evidence>
<feature type="chain" id="PRO_5046656270" description="Tyrosinase copper-binding domain-containing protein" evidence="4">
    <location>
        <begin position="16"/>
        <end position="385"/>
    </location>
</feature>
<dbReference type="EMBL" id="JAZGUE010000005">
    <property type="protein sequence ID" value="KAL2266671.1"/>
    <property type="molecule type" value="Genomic_DNA"/>
</dbReference>
<feature type="compositionally biased region" description="Basic and acidic residues" evidence="3">
    <location>
        <begin position="229"/>
        <end position="245"/>
    </location>
</feature>
<dbReference type="SUPFAM" id="SSF48056">
    <property type="entry name" value="Di-copper centre-containing domain"/>
    <property type="match status" value="1"/>
</dbReference>
<evidence type="ECO:0000259" key="5">
    <source>
        <dbReference type="Pfam" id="PF00264"/>
    </source>
</evidence>